<proteinExistence type="inferred from homology"/>
<dbReference type="RefSeq" id="WP_059032922.1">
    <property type="nucleotide sequence ID" value="NZ_DF977002.1"/>
</dbReference>
<organism evidence="6">
    <name type="scientific">Tepidanaerobacter syntrophicus</name>
    <dbReference type="NCBI Taxonomy" id="224999"/>
    <lineage>
        <taxon>Bacteria</taxon>
        <taxon>Bacillati</taxon>
        <taxon>Bacillota</taxon>
        <taxon>Clostridia</taxon>
        <taxon>Thermosediminibacterales</taxon>
        <taxon>Tepidanaerobacteraceae</taxon>
        <taxon>Tepidanaerobacter</taxon>
    </lineage>
</organism>
<dbReference type="GO" id="GO:0008658">
    <property type="term" value="F:penicillin binding"/>
    <property type="evidence" value="ECO:0007669"/>
    <property type="project" value="InterPro"/>
</dbReference>
<dbReference type="Pfam" id="PF03717">
    <property type="entry name" value="PBP_dimer"/>
    <property type="match status" value="1"/>
</dbReference>
<dbReference type="NCBIfam" id="TIGR02214">
    <property type="entry name" value="spoVD_pbp"/>
    <property type="match status" value="1"/>
</dbReference>
<feature type="transmembrane region" description="Helical" evidence="4">
    <location>
        <begin position="12"/>
        <end position="32"/>
    </location>
</feature>
<name>A0A0U9HNQ3_9FIRM</name>
<dbReference type="InterPro" id="IPR005311">
    <property type="entry name" value="PBP_dimer"/>
</dbReference>
<dbReference type="CDD" id="cd06575">
    <property type="entry name" value="PASTA_Pbp2x-like_2"/>
    <property type="match status" value="1"/>
</dbReference>
<keyword evidence="4" id="KW-1133">Transmembrane helix</keyword>
<dbReference type="InterPro" id="IPR001460">
    <property type="entry name" value="PCN-bd_Tpept"/>
</dbReference>
<dbReference type="Pfam" id="PF03793">
    <property type="entry name" value="PASTA"/>
    <property type="match status" value="2"/>
</dbReference>
<dbReference type="Proteomes" id="UP000062160">
    <property type="component" value="Unassembled WGS sequence"/>
</dbReference>
<reference evidence="6" key="1">
    <citation type="journal article" date="2016" name="Genome Announc.">
        <title>Draft Genome Sequence of the Syntrophic Lactate-Degrading Bacterium Tepidanaerobacter syntrophicus JLT.</title>
        <authorList>
            <person name="Matsuura N."/>
            <person name="Ohashi A."/>
            <person name="Tourlousse D.M."/>
            <person name="Sekiguchi Y."/>
        </authorList>
    </citation>
    <scope>NUCLEOTIDE SEQUENCE [LARGE SCALE GENOMIC DNA]</scope>
    <source>
        <strain evidence="6">JL</strain>
    </source>
</reference>
<dbReference type="STRING" id="224999.GCA_001485475_01534"/>
<dbReference type="InterPro" id="IPR050515">
    <property type="entry name" value="Beta-lactam/transpept"/>
</dbReference>
<dbReference type="PROSITE" id="PS51178">
    <property type="entry name" value="PASTA"/>
    <property type="match status" value="2"/>
</dbReference>
<dbReference type="SUPFAM" id="SSF56519">
    <property type="entry name" value="Penicillin binding protein dimerisation domain"/>
    <property type="match status" value="1"/>
</dbReference>
<comment type="subcellular location">
    <subcellularLocation>
        <location evidence="1">Membrane</location>
    </subcellularLocation>
</comment>
<dbReference type="PANTHER" id="PTHR30627">
    <property type="entry name" value="PEPTIDOGLYCAN D,D-TRANSPEPTIDASE"/>
    <property type="match status" value="1"/>
</dbReference>
<dbReference type="AlphaFoldDB" id="A0A0U9HNQ3"/>
<comment type="similarity">
    <text evidence="2">Belongs to the transpeptidase family.</text>
</comment>
<dbReference type="SMART" id="SM00740">
    <property type="entry name" value="PASTA"/>
    <property type="match status" value="2"/>
</dbReference>
<evidence type="ECO:0000313" key="7">
    <source>
        <dbReference type="Proteomes" id="UP000062160"/>
    </source>
</evidence>
<dbReference type="SUPFAM" id="SSF54184">
    <property type="entry name" value="Penicillin-binding protein 2x (pbp-2x), c-terminal domain"/>
    <property type="match status" value="2"/>
</dbReference>
<dbReference type="GO" id="GO:0005886">
    <property type="term" value="C:plasma membrane"/>
    <property type="evidence" value="ECO:0007669"/>
    <property type="project" value="TreeGrafter"/>
</dbReference>
<dbReference type="InterPro" id="IPR036138">
    <property type="entry name" value="PBP_dimer_sf"/>
</dbReference>
<sequence length="697" mass="76127">MDSLQAVVKTRLFIVRLILTVLGFAILGRVFWIQIVRGDDLKEQALNQWTNDMLIEPARGNIYDRNNNPLAISAKSDTVVASIPDIKDEDIEKTAASLSAVLHIKEEDLEKSLRDAKKAKKGAIYIKRKISDEESEALKKLNLKGIYFIKETKRFYPEKNLCSQVLGFTGIDGEGLNGVELSYENYLKGTPGRTVFEKDVWSRKLPFGQDQYTPPKDGLNLVLTIDKVIQNTAESELEKALVEHNAKRGTIIVMDPKTGEILAMASKPDYDPNSYSEFDEQLWKNPAISDTYEPGSTFKIMTALASLEEGVVRPEDKFFDPGYIMVSGVKIKCWYHSGHGSQTFVQAVENSCNPVFVEVATKLGKDRFMEYINKFGFGKATGIDLPGEAKGLLLDSSKIGPVELATISFGQGISVTPIQMISALTCVANDGKMVKPHIAKALTDKNGNVVKEVLPEFSDQLVSPKTAQEMKGILESVVSNGTGGKGKIEGYSVAGKTGTAEKYSPGKYIVSYMGFAPCKDPKLAALVIIDEPKEDLIYGGTIAGPVFQKVMADSLSYLGIKPETAAVVNSGTIKLPDLRNLFIEDAKKILTQNDLVPQIEGSGYVVEEQTPAPGAKVQRDSKVILKVSSSSTNREPVIIPDLEGRTVKEATDILNAIGLNIEIIGSGYAIKQNPAPNSEVNLGTTVKVEFSQTPIED</sequence>
<evidence type="ECO:0000256" key="2">
    <source>
        <dbReference type="ARBA" id="ARBA00007171"/>
    </source>
</evidence>
<gene>
    <name evidence="6" type="ORF">TSYNT_830</name>
</gene>
<dbReference type="GO" id="GO:0071555">
    <property type="term" value="P:cell wall organization"/>
    <property type="evidence" value="ECO:0007669"/>
    <property type="project" value="TreeGrafter"/>
</dbReference>
<dbReference type="InterPro" id="IPR005543">
    <property type="entry name" value="PASTA_dom"/>
</dbReference>
<dbReference type="InterPro" id="IPR011927">
    <property type="entry name" value="SpoVD_pbp"/>
</dbReference>
<keyword evidence="3 4" id="KW-0472">Membrane</keyword>
<feature type="domain" description="PASTA" evidence="5">
    <location>
        <begin position="633"/>
        <end position="692"/>
    </location>
</feature>
<feature type="domain" description="PASTA" evidence="5">
    <location>
        <begin position="569"/>
        <end position="629"/>
    </location>
</feature>
<dbReference type="Gene3D" id="3.90.1310.10">
    <property type="entry name" value="Penicillin-binding protein 2a (Domain 2)"/>
    <property type="match status" value="1"/>
</dbReference>
<dbReference type="CDD" id="cd06576">
    <property type="entry name" value="PASTA_Pbp2x-like_1"/>
    <property type="match status" value="1"/>
</dbReference>
<protein>
    <submittedName>
        <fullName evidence="6">Stage V sporulation protein D</fullName>
    </submittedName>
</protein>
<dbReference type="Pfam" id="PF00905">
    <property type="entry name" value="Transpeptidase"/>
    <property type="match status" value="1"/>
</dbReference>
<keyword evidence="7" id="KW-1185">Reference proteome</keyword>
<dbReference type="Gene3D" id="3.40.710.10">
    <property type="entry name" value="DD-peptidase/beta-lactamase superfamily"/>
    <property type="match status" value="1"/>
</dbReference>
<dbReference type="SUPFAM" id="SSF56601">
    <property type="entry name" value="beta-lactamase/transpeptidase-like"/>
    <property type="match status" value="1"/>
</dbReference>
<evidence type="ECO:0000313" key="6">
    <source>
        <dbReference type="EMBL" id="GAQ25505.1"/>
    </source>
</evidence>
<dbReference type="OrthoDB" id="9804124at2"/>
<dbReference type="Gene3D" id="3.30.10.20">
    <property type="match status" value="2"/>
</dbReference>
<evidence type="ECO:0000259" key="5">
    <source>
        <dbReference type="PROSITE" id="PS51178"/>
    </source>
</evidence>
<dbReference type="InterPro" id="IPR012338">
    <property type="entry name" value="Beta-lactam/transpept-like"/>
</dbReference>
<evidence type="ECO:0000256" key="4">
    <source>
        <dbReference type="SAM" id="Phobius"/>
    </source>
</evidence>
<accession>A0A0U9HNQ3</accession>
<dbReference type="EMBL" id="DF977002">
    <property type="protein sequence ID" value="GAQ25505.1"/>
    <property type="molecule type" value="Genomic_DNA"/>
</dbReference>
<evidence type="ECO:0000256" key="1">
    <source>
        <dbReference type="ARBA" id="ARBA00004370"/>
    </source>
</evidence>
<evidence type="ECO:0000256" key="3">
    <source>
        <dbReference type="ARBA" id="ARBA00023136"/>
    </source>
</evidence>
<dbReference type="PANTHER" id="PTHR30627:SF1">
    <property type="entry name" value="PEPTIDOGLYCAN D,D-TRANSPEPTIDASE FTSI"/>
    <property type="match status" value="1"/>
</dbReference>
<keyword evidence="4" id="KW-0812">Transmembrane</keyword>